<reference evidence="1" key="1">
    <citation type="submission" date="2021-03" db="EMBL/GenBank/DDBJ databases">
        <authorList>
            <consortium name="DOE Joint Genome Institute"/>
            <person name="Ahrendt S."/>
            <person name="Looney B.P."/>
            <person name="Miyauchi S."/>
            <person name="Morin E."/>
            <person name="Drula E."/>
            <person name="Courty P.E."/>
            <person name="Chicoki N."/>
            <person name="Fauchery L."/>
            <person name="Kohler A."/>
            <person name="Kuo A."/>
            <person name="Labutti K."/>
            <person name="Pangilinan J."/>
            <person name="Lipzen A."/>
            <person name="Riley R."/>
            <person name="Andreopoulos W."/>
            <person name="He G."/>
            <person name="Johnson J."/>
            <person name="Barry K.W."/>
            <person name="Grigoriev I.V."/>
            <person name="Nagy L."/>
            <person name="Hibbett D."/>
            <person name="Henrissat B."/>
            <person name="Matheny P.B."/>
            <person name="Labbe J."/>
            <person name="Martin F."/>
        </authorList>
    </citation>
    <scope>NUCLEOTIDE SEQUENCE</scope>
    <source>
        <strain evidence="1">HHB10654</strain>
    </source>
</reference>
<proteinExistence type="predicted"/>
<sequence>MLSTVPPFAPIPFDRDSTEVVRRVEEQSAPKEVDFERQLAIQLMHLASQFHASDYSRAKFGARGSALTYIPLSIHLPDHFKELQARQALYADGDAWWLFERDATILTGNPTDPVLQASPSVTITRASVDLRDQLSSAIESQIGPPWTAGQPPLLKTSETHPLSISSMIPPELLSTISLHLSFAPASTPAMFQIHPAFSLERLTCCPATPLHTLPPPPPPTEPLPNLPLPIPIASVPSAQFQVWNRVSMKNALQSALSTNIRTPGSTPHLPPLTFTDMDLLGEILARANAQASDDNTLQSPGPGARHERAYSAPPAVFKAILSDSLGATRRSPHPSSLKTPYANTRRNWDVAILQANPRRPRMVHFASQIPTHPPVHIDTPTPVQASAPPTLGNLLLSSCPGKKVRLNGPVRGRGAVCRDLQQDLKRIKALDVGCVVCCLDDEELDFLGASWPEYVKAAREIKLDVLRVPIPEGLSPMSPEAFDAHLTRLIAVYTLAGTPVLVHCRGGVGRAGLVACCWMLKLGLCGWPAGTQQGEAISEGQVRKDTLELVERVIGVVRRRRSLKAIETYEQVKFLVTYVEFLRARAAPGTE</sequence>
<dbReference type="EMBL" id="MU277202">
    <property type="protein sequence ID" value="KAI0063697.1"/>
    <property type="molecule type" value="Genomic_DNA"/>
</dbReference>
<gene>
    <name evidence="1" type="ORF">BV25DRAFT_1854162</name>
</gene>
<dbReference type="Proteomes" id="UP000814140">
    <property type="component" value="Unassembled WGS sequence"/>
</dbReference>
<keyword evidence="2" id="KW-1185">Reference proteome</keyword>
<name>A0ACB8T5E9_9AGAM</name>
<accession>A0ACB8T5E9</accession>
<comment type="caution">
    <text evidence="1">The sequence shown here is derived from an EMBL/GenBank/DDBJ whole genome shotgun (WGS) entry which is preliminary data.</text>
</comment>
<evidence type="ECO:0000313" key="2">
    <source>
        <dbReference type="Proteomes" id="UP000814140"/>
    </source>
</evidence>
<organism evidence="1 2">
    <name type="scientific">Artomyces pyxidatus</name>
    <dbReference type="NCBI Taxonomy" id="48021"/>
    <lineage>
        <taxon>Eukaryota</taxon>
        <taxon>Fungi</taxon>
        <taxon>Dikarya</taxon>
        <taxon>Basidiomycota</taxon>
        <taxon>Agaricomycotina</taxon>
        <taxon>Agaricomycetes</taxon>
        <taxon>Russulales</taxon>
        <taxon>Auriscalpiaceae</taxon>
        <taxon>Artomyces</taxon>
    </lineage>
</organism>
<protein>
    <submittedName>
        <fullName evidence="1">Phosphatases II</fullName>
    </submittedName>
</protein>
<evidence type="ECO:0000313" key="1">
    <source>
        <dbReference type="EMBL" id="KAI0063697.1"/>
    </source>
</evidence>
<reference evidence="1" key="2">
    <citation type="journal article" date="2022" name="New Phytol.">
        <title>Evolutionary transition to the ectomycorrhizal habit in the genomes of a hyperdiverse lineage of mushroom-forming fungi.</title>
        <authorList>
            <person name="Looney B."/>
            <person name="Miyauchi S."/>
            <person name="Morin E."/>
            <person name="Drula E."/>
            <person name="Courty P.E."/>
            <person name="Kohler A."/>
            <person name="Kuo A."/>
            <person name="LaButti K."/>
            <person name="Pangilinan J."/>
            <person name="Lipzen A."/>
            <person name="Riley R."/>
            <person name="Andreopoulos W."/>
            <person name="He G."/>
            <person name="Johnson J."/>
            <person name="Nolan M."/>
            <person name="Tritt A."/>
            <person name="Barry K.W."/>
            <person name="Grigoriev I.V."/>
            <person name="Nagy L.G."/>
            <person name="Hibbett D."/>
            <person name="Henrissat B."/>
            <person name="Matheny P.B."/>
            <person name="Labbe J."/>
            <person name="Martin F.M."/>
        </authorList>
    </citation>
    <scope>NUCLEOTIDE SEQUENCE</scope>
    <source>
        <strain evidence="1">HHB10654</strain>
    </source>
</reference>